<accession>A0A6J7KGH8</accession>
<proteinExistence type="predicted"/>
<gene>
    <name evidence="1" type="ORF">UFOPK3773_01525</name>
</gene>
<sequence length="159" mass="16970">MVAELNDLLATVTAQCHHLHGSIDAGAEAHSLRRGSGDKVGPAHTIRKAHVVLDARACACLATYSDCLEHQGVESLGSAANSCPQACGSCADDDEVVHQIRHFIVRYAEARGELASRGTAQHIAGSDDHWEVVQRHTDSLEQGRGIADRGDVDPGVRYL</sequence>
<name>A0A6J7KGH8_9ZZZZ</name>
<protein>
    <submittedName>
        <fullName evidence="1">Unannotated protein</fullName>
    </submittedName>
</protein>
<reference evidence="1" key="1">
    <citation type="submission" date="2020-05" db="EMBL/GenBank/DDBJ databases">
        <authorList>
            <person name="Chiriac C."/>
            <person name="Salcher M."/>
            <person name="Ghai R."/>
            <person name="Kavagutti S V."/>
        </authorList>
    </citation>
    <scope>NUCLEOTIDE SEQUENCE</scope>
</reference>
<dbReference type="AlphaFoldDB" id="A0A6J7KGH8"/>
<organism evidence="1">
    <name type="scientific">freshwater metagenome</name>
    <dbReference type="NCBI Taxonomy" id="449393"/>
    <lineage>
        <taxon>unclassified sequences</taxon>
        <taxon>metagenomes</taxon>
        <taxon>ecological metagenomes</taxon>
    </lineage>
</organism>
<evidence type="ECO:0000313" key="1">
    <source>
        <dbReference type="EMBL" id="CAB4953104.1"/>
    </source>
</evidence>
<dbReference type="EMBL" id="CAFBNF010000188">
    <property type="protein sequence ID" value="CAB4953104.1"/>
    <property type="molecule type" value="Genomic_DNA"/>
</dbReference>